<dbReference type="Proteomes" id="UP000075420">
    <property type="component" value="Unassembled WGS sequence"/>
</dbReference>
<evidence type="ECO:0000313" key="4">
    <source>
        <dbReference type="Proteomes" id="UP000075420"/>
    </source>
</evidence>
<reference evidence="3 4" key="1">
    <citation type="submission" date="2014-02" db="EMBL/GenBank/DDBJ databases">
        <title>The small core and large imbalanced accessory genome model reveals a collaborative survival strategy of Sorangium cellulosum strains in nature.</title>
        <authorList>
            <person name="Han K."/>
            <person name="Peng R."/>
            <person name="Blom J."/>
            <person name="Li Y.-Z."/>
        </authorList>
    </citation>
    <scope>NUCLEOTIDE SEQUENCE [LARGE SCALE GENOMIC DNA]</scope>
    <source>
        <strain evidence="3 4">So0157-25</strain>
    </source>
</reference>
<evidence type="ECO:0000313" key="3">
    <source>
        <dbReference type="EMBL" id="KYF54959.1"/>
    </source>
</evidence>
<organism evidence="3 4">
    <name type="scientific">Sorangium cellulosum</name>
    <name type="common">Polyangium cellulosum</name>
    <dbReference type="NCBI Taxonomy" id="56"/>
    <lineage>
        <taxon>Bacteria</taxon>
        <taxon>Pseudomonadati</taxon>
        <taxon>Myxococcota</taxon>
        <taxon>Polyangia</taxon>
        <taxon>Polyangiales</taxon>
        <taxon>Polyangiaceae</taxon>
        <taxon>Sorangium</taxon>
    </lineage>
</organism>
<protein>
    <recommendedName>
        <fullName evidence="5">Secreted protein</fullName>
    </recommendedName>
</protein>
<evidence type="ECO:0000256" key="2">
    <source>
        <dbReference type="SAM" id="SignalP"/>
    </source>
</evidence>
<evidence type="ECO:0000256" key="1">
    <source>
        <dbReference type="SAM" id="MobiDB-lite"/>
    </source>
</evidence>
<feature type="region of interest" description="Disordered" evidence="1">
    <location>
        <begin position="173"/>
        <end position="194"/>
    </location>
</feature>
<sequence>MEKSMVSSRIWTALAIVGACCVGGCSSAAAVQEARISEQGGFRDPELRLASAEDGGYCGAEVLRWQYDEAAATLRFADARLMLDCCGKRAIHVERIDSLYEITERDEPDGAGGRCHEQCAFDLAVGVQDVPRGEVYVKLLRDVVDQQGGPAVIWSGSLDLDVAAGAVVLDDSPADAGCHEPSWPSRRPTTVAAR</sequence>
<comment type="caution">
    <text evidence="3">The sequence shown here is derived from an EMBL/GenBank/DDBJ whole genome shotgun (WGS) entry which is preliminary data.</text>
</comment>
<proteinExistence type="predicted"/>
<feature type="signal peptide" evidence="2">
    <location>
        <begin position="1"/>
        <end position="30"/>
    </location>
</feature>
<evidence type="ECO:0008006" key="5">
    <source>
        <dbReference type="Google" id="ProtNLM"/>
    </source>
</evidence>
<dbReference type="PROSITE" id="PS51257">
    <property type="entry name" value="PROKAR_LIPOPROTEIN"/>
    <property type="match status" value="1"/>
</dbReference>
<feature type="chain" id="PRO_5007565902" description="Secreted protein" evidence="2">
    <location>
        <begin position="31"/>
        <end position="194"/>
    </location>
</feature>
<dbReference type="EMBL" id="JELY01001673">
    <property type="protein sequence ID" value="KYF54959.1"/>
    <property type="molecule type" value="Genomic_DNA"/>
</dbReference>
<dbReference type="AlphaFoldDB" id="A0A150PH14"/>
<gene>
    <name evidence="3" type="ORF">BE08_18110</name>
</gene>
<name>A0A150PH14_SORCE</name>
<accession>A0A150PH14</accession>
<keyword evidence="2" id="KW-0732">Signal</keyword>